<keyword evidence="2" id="KW-1185">Reference proteome</keyword>
<comment type="caution">
    <text evidence="1">The sequence shown here is derived from an EMBL/GenBank/DDBJ whole genome shotgun (WGS) entry which is preliminary data.</text>
</comment>
<evidence type="ECO:0000313" key="1">
    <source>
        <dbReference type="EMBL" id="CAG8559394.1"/>
    </source>
</evidence>
<name>A0A9N9B8M7_9GLOM</name>
<gene>
    <name evidence="1" type="ORF">FCALED_LOCUS6522</name>
</gene>
<evidence type="ECO:0000313" key="2">
    <source>
        <dbReference type="Proteomes" id="UP000789570"/>
    </source>
</evidence>
<dbReference type="Proteomes" id="UP000789570">
    <property type="component" value="Unassembled WGS sequence"/>
</dbReference>
<protein>
    <submittedName>
        <fullName evidence="1">75_t:CDS:1</fullName>
    </submittedName>
</protein>
<sequence>MNVTKTENKSVQNPPLEERFILDVQAIKDFQDSILKQGYIQDFPDEQGYKEFVERTSKYQIDENNYYTPDDNDIIDTEESKGVINFRWYKDSGKFPDPKRMFNLKARGLTTPEKFVSWWNENHPDCLITANCIENWTYREDEDLPDIMFAGENMGTRLF</sequence>
<dbReference type="EMBL" id="CAJVPQ010001572">
    <property type="protein sequence ID" value="CAG8559394.1"/>
    <property type="molecule type" value="Genomic_DNA"/>
</dbReference>
<proteinExistence type="predicted"/>
<dbReference type="OrthoDB" id="2367682at2759"/>
<reference evidence="1" key="1">
    <citation type="submission" date="2021-06" db="EMBL/GenBank/DDBJ databases">
        <authorList>
            <person name="Kallberg Y."/>
            <person name="Tangrot J."/>
            <person name="Rosling A."/>
        </authorList>
    </citation>
    <scope>NUCLEOTIDE SEQUENCE</scope>
    <source>
        <strain evidence="1">UK204</strain>
    </source>
</reference>
<accession>A0A9N9B8M7</accession>
<organism evidence="1 2">
    <name type="scientific">Funneliformis caledonium</name>
    <dbReference type="NCBI Taxonomy" id="1117310"/>
    <lineage>
        <taxon>Eukaryota</taxon>
        <taxon>Fungi</taxon>
        <taxon>Fungi incertae sedis</taxon>
        <taxon>Mucoromycota</taxon>
        <taxon>Glomeromycotina</taxon>
        <taxon>Glomeromycetes</taxon>
        <taxon>Glomerales</taxon>
        <taxon>Glomeraceae</taxon>
        <taxon>Funneliformis</taxon>
    </lineage>
</organism>
<dbReference type="AlphaFoldDB" id="A0A9N9B8M7"/>